<feature type="transmembrane region" description="Helical" evidence="1">
    <location>
        <begin position="6"/>
        <end position="34"/>
    </location>
</feature>
<evidence type="ECO:0000313" key="3">
    <source>
        <dbReference type="EMBL" id="SFB97816.1"/>
    </source>
</evidence>
<dbReference type="PANTHER" id="PTHR10983:SF16">
    <property type="entry name" value="LYSOCARDIOLIPIN ACYLTRANSFERASE 1"/>
    <property type="match status" value="1"/>
</dbReference>
<feature type="domain" description="Phospholipid/glycerol acyltransferase" evidence="2">
    <location>
        <begin position="84"/>
        <end position="226"/>
    </location>
</feature>
<proteinExistence type="predicted"/>
<dbReference type="SUPFAM" id="SSF69593">
    <property type="entry name" value="Glycerol-3-phosphate (1)-acyltransferase"/>
    <property type="match status" value="1"/>
</dbReference>
<gene>
    <name evidence="3" type="ORF">SAMN05421848_0099</name>
</gene>
<dbReference type="SMART" id="SM00563">
    <property type="entry name" value="PlsC"/>
    <property type="match status" value="1"/>
</dbReference>
<dbReference type="Pfam" id="PF01553">
    <property type="entry name" value="Acyltransferase"/>
    <property type="match status" value="1"/>
</dbReference>
<keyword evidence="4" id="KW-1185">Reference proteome</keyword>
<dbReference type="AlphaFoldDB" id="A0A1I1FFT0"/>
<evidence type="ECO:0000259" key="2">
    <source>
        <dbReference type="SMART" id="SM00563"/>
    </source>
</evidence>
<dbReference type="PANTHER" id="PTHR10983">
    <property type="entry name" value="1-ACYLGLYCEROL-3-PHOSPHATE ACYLTRANSFERASE-RELATED"/>
    <property type="match status" value="1"/>
</dbReference>
<dbReference type="CDD" id="cd07990">
    <property type="entry name" value="LPLAT_LCLAT1-like"/>
    <property type="match status" value="1"/>
</dbReference>
<dbReference type="EMBL" id="FOLY01000001">
    <property type="protein sequence ID" value="SFB97816.1"/>
    <property type="molecule type" value="Genomic_DNA"/>
</dbReference>
<sequence length="292" mass="34366">MAWLKGIISITLLVSNTLFWGIPLILFSLLKVILPFPSMQRRLLGGLNRIASLWITGNNVWIRHWLKPEWRISIPDTLSRQRHWLVIANHRSWTDVFVMLYALHDHLPMPRFFIKRELIWVPVLGLAWWALEFPMMRRYSAAQLKRRPHLARHDLQATRKLLTQIDRTPVTIYNFAEGTRFTRTKHEQQQSPYRHLLKPRAGGCALVMTAMGHELSGIIDVTLDYRHGRTRFRDLLCGKSAVIDLRAGRRDIPDWMPGGDYLNDTHYRERFQAWINALWQEKDQQLSCTTDS</sequence>
<keyword evidence="1" id="KW-0812">Transmembrane</keyword>
<dbReference type="NCBIfam" id="NF010621">
    <property type="entry name" value="PRK14014.1"/>
    <property type="match status" value="1"/>
</dbReference>
<accession>A0A1I1FFT0</accession>
<reference evidence="4" key="1">
    <citation type="submission" date="2016-10" db="EMBL/GenBank/DDBJ databases">
        <authorList>
            <person name="Varghese N."/>
            <person name="Submissions S."/>
        </authorList>
    </citation>
    <scope>NUCLEOTIDE SEQUENCE [LARGE SCALE GENOMIC DNA]</scope>
    <source>
        <strain evidence="4">DSM 23439</strain>
    </source>
</reference>
<keyword evidence="3" id="KW-0012">Acyltransferase</keyword>
<keyword evidence="3" id="KW-0808">Transferase</keyword>
<dbReference type="OrthoDB" id="319710at2"/>
<keyword evidence="1" id="KW-0472">Membrane</keyword>
<protein>
    <submittedName>
        <fullName evidence="3">1-acyl-sn-glycerol-3-phosphate acyltransferase</fullName>
    </submittedName>
</protein>
<dbReference type="STRING" id="402385.SAMN05421848_0099"/>
<dbReference type="InterPro" id="IPR002123">
    <property type="entry name" value="Plipid/glycerol_acylTrfase"/>
</dbReference>
<keyword evidence="1" id="KW-1133">Transmembrane helix</keyword>
<evidence type="ECO:0000256" key="1">
    <source>
        <dbReference type="SAM" id="Phobius"/>
    </source>
</evidence>
<dbReference type="RefSeq" id="WP_090129754.1">
    <property type="nucleotide sequence ID" value="NZ_FOLY01000001.1"/>
</dbReference>
<name>A0A1I1FFT0_9GAMM</name>
<organism evidence="3 4">
    <name type="scientific">Kushneria avicenniae</name>
    <dbReference type="NCBI Taxonomy" id="402385"/>
    <lineage>
        <taxon>Bacteria</taxon>
        <taxon>Pseudomonadati</taxon>
        <taxon>Pseudomonadota</taxon>
        <taxon>Gammaproteobacteria</taxon>
        <taxon>Oceanospirillales</taxon>
        <taxon>Halomonadaceae</taxon>
        <taxon>Kushneria</taxon>
    </lineage>
</organism>
<dbReference type="GO" id="GO:0016746">
    <property type="term" value="F:acyltransferase activity"/>
    <property type="evidence" value="ECO:0007669"/>
    <property type="project" value="UniProtKB-KW"/>
</dbReference>
<evidence type="ECO:0000313" key="4">
    <source>
        <dbReference type="Proteomes" id="UP000199046"/>
    </source>
</evidence>
<dbReference type="Proteomes" id="UP000199046">
    <property type="component" value="Unassembled WGS sequence"/>
</dbReference>